<organism evidence="2 3">
    <name type="scientific">Spodoptera litura</name>
    <name type="common">Asian cotton leafworm</name>
    <dbReference type="NCBI Taxonomy" id="69820"/>
    <lineage>
        <taxon>Eukaryota</taxon>
        <taxon>Metazoa</taxon>
        <taxon>Ecdysozoa</taxon>
        <taxon>Arthropoda</taxon>
        <taxon>Hexapoda</taxon>
        <taxon>Insecta</taxon>
        <taxon>Pterygota</taxon>
        <taxon>Neoptera</taxon>
        <taxon>Endopterygota</taxon>
        <taxon>Lepidoptera</taxon>
        <taxon>Glossata</taxon>
        <taxon>Ditrysia</taxon>
        <taxon>Noctuoidea</taxon>
        <taxon>Noctuidae</taxon>
        <taxon>Amphipyrinae</taxon>
        <taxon>Spodoptera</taxon>
    </lineage>
</organism>
<gene>
    <name evidence="3" type="primary">LOC111356840</name>
</gene>
<evidence type="ECO:0000313" key="2">
    <source>
        <dbReference type="Proteomes" id="UP000301870"/>
    </source>
</evidence>
<proteinExistence type="predicted"/>
<dbReference type="GeneID" id="111356840"/>
<feature type="transmembrane region" description="Helical" evidence="1">
    <location>
        <begin position="61"/>
        <end position="85"/>
    </location>
</feature>
<dbReference type="Proteomes" id="UP000301870">
    <property type="component" value="Chromosome 23"/>
</dbReference>
<keyword evidence="2" id="KW-1185">Reference proteome</keyword>
<protein>
    <submittedName>
        <fullName evidence="3">Uncharacterized protein LOC111356840</fullName>
    </submittedName>
</protein>
<dbReference type="RefSeq" id="XP_022827096.1">
    <property type="nucleotide sequence ID" value="XM_022971328.1"/>
</dbReference>
<dbReference type="AlphaFoldDB" id="A0A9J7ITY0"/>
<dbReference type="OrthoDB" id="7480658at2759"/>
<keyword evidence="1" id="KW-0812">Transmembrane</keyword>
<feature type="transmembrane region" description="Helical" evidence="1">
    <location>
        <begin position="97"/>
        <end position="121"/>
    </location>
</feature>
<keyword evidence="1" id="KW-1133">Transmembrane helix</keyword>
<keyword evidence="1" id="KW-0472">Membrane</keyword>
<evidence type="ECO:0000256" key="1">
    <source>
        <dbReference type="SAM" id="Phobius"/>
    </source>
</evidence>
<feature type="transmembrane region" description="Helical" evidence="1">
    <location>
        <begin position="133"/>
        <end position="153"/>
    </location>
</feature>
<dbReference type="KEGG" id="sliu:111356840"/>
<accession>A0A9J7ITY0</accession>
<feature type="transmembrane region" description="Helical" evidence="1">
    <location>
        <begin position="20"/>
        <end position="41"/>
    </location>
</feature>
<evidence type="ECO:0000313" key="3">
    <source>
        <dbReference type="RefSeq" id="XP_022827096.1"/>
    </source>
</evidence>
<name>A0A9J7ITY0_SPOLT</name>
<reference evidence="3" key="1">
    <citation type="submission" date="2025-08" db="UniProtKB">
        <authorList>
            <consortium name="RefSeq"/>
        </authorList>
    </citation>
    <scope>IDENTIFICATION</scope>
    <source>
        <strain evidence="3">Ishihara</strain>
        <tissue evidence="3">Whole body</tissue>
    </source>
</reference>
<sequence>MSSKLGCCTVNNIFGTPLKYAVVIVGICSIVIAAIALFASLGTILSIANKELVYNSNPVNAINMIFALFCTSTSSYQAVISILLLQYGRWRKGSPFILSLWFVSHVVLVVLYTFMFLARTIVCFHCGHPMQSLFTFVGGCFYAGVFIYFCAIINSYQSIIEPDTIYY</sequence>